<keyword evidence="3" id="KW-0812">Transmembrane</keyword>
<organism evidence="8 9">
    <name type="scientific">Sulfurirhabdus autotrophica</name>
    <dbReference type="NCBI Taxonomy" id="1706046"/>
    <lineage>
        <taxon>Bacteria</taxon>
        <taxon>Pseudomonadati</taxon>
        <taxon>Pseudomonadota</taxon>
        <taxon>Betaproteobacteria</taxon>
        <taxon>Nitrosomonadales</taxon>
        <taxon>Sulfuricellaceae</taxon>
        <taxon>Sulfurirhabdus</taxon>
    </lineage>
</organism>
<evidence type="ECO:0000256" key="4">
    <source>
        <dbReference type="ARBA" id="ARBA00022989"/>
    </source>
</evidence>
<dbReference type="InterPro" id="IPR016741">
    <property type="entry name" value="UCP018953"/>
</dbReference>
<name>A0A4R3XVY0_9PROT</name>
<evidence type="ECO:0000256" key="1">
    <source>
        <dbReference type="ARBA" id="ARBA00004651"/>
    </source>
</evidence>
<dbReference type="AlphaFoldDB" id="A0A4R3XVY0"/>
<dbReference type="OrthoDB" id="9770435at2"/>
<dbReference type="InterPro" id="IPR019494">
    <property type="entry name" value="FIST_C"/>
</dbReference>
<dbReference type="PANTHER" id="PTHR14939">
    <property type="entry name" value="F-BOX ONLY PROTEIN 22"/>
    <property type="match status" value="1"/>
</dbReference>
<evidence type="ECO:0000259" key="6">
    <source>
        <dbReference type="SMART" id="SM00897"/>
    </source>
</evidence>
<evidence type="ECO:0000259" key="7">
    <source>
        <dbReference type="SMART" id="SM01204"/>
    </source>
</evidence>
<dbReference type="Pfam" id="PF10442">
    <property type="entry name" value="FIST_C"/>
    <property type="match status" value="1"/>
</dbReference>
<feature type="domain" description="FIST" evidence="6">
    <location>
        <begin position="32"/>
        <end position="216"/>
    </location>
</feature>
<keyword evidence="5" id="KW-0472">Membrane</keyword>
<feature type="domain" description="FIST C-domain" evidence="7">
    <location>
        <begin position="217"/>
        <end position="357"/>
    </location>
</feature>
<gene>
    <name evidence="8" type="ORF">EDC63_12932</name>
</gene>
<reference evidence="8 9" key="1">
    <citation type="submission" date="2019-03" db="EMBL/GenBank/DDBJ databases">
        <title>Genomic Encyclopedia of Type Strains, Phase IV (KMG-IV): sequencing the most valuable type-strain genomes for metagenomic binning, comparative biology and taxonomic classification.</title>
        <authorList>
            <person name="Goeker M."/>
        </authorList>
    </citation>
    <scope>NUCLEOTIDE SEQUENCE [LARGE SCALE GENOMIC DNA]</scope>
    <source>
        <strain evidence="8 9">DSM 100309</strain>
    </source>
</reference>
<evidence type="ECO:0000256" key="3">
    <source>
        <dbReference type="ARBA" id="ARBA00022692"/>
    </source>
</evidence>
<evidence type="ECO:0000313" key="9">
    <source>
        <dbReference type="Proteomes" id="UP000295367"/>
    </source>
</evidence>
<dbReference type="SMART" id="SM00897">
    <property type="entry name" value="FIST"/>
    <property type="match status" value="1"/>
</dbReference>
<dbReference type="RefSeq" id="WP_124948039.1">
    <property type="nucleotide sequence ID" value="NZ_BHVT01000075.1"/>
</dbReference>
<keyword evidence="2" id="KW-1003">Cell membrane</keyword>
<protein>
    <submittedName>
        <fullName evidence="8">Small ligand-binding sensory domain FIST</fullName>
    </submittedName>
</protein>
<evidence type="ECO:0000313" key="8">
    <source>
        <dbReference type="EMBL" id="TCV80243.1"/>
    </source>
</evidence>
<proteinExistence type="predicted"/>
<dbReference type="Proteomes" id="UP000295367">
    <property type="component" value="Unassembled WGS sequence"/>
</dbReference>
<dbReference type="InterPro" id="IPR013702">
    <property type="entry name" value="FIST_domain_N"/>
</dbReference>
<evidence type="ECO:0000256" key="2">
    <source>
        <dbReference type="ARBA" id="ARBA00022475"/>
    </source>
</evidence>
<dbReference type="PIRSF" id="PIRSF018953">
    <property type="entry name" value="UCP018953"/>
    <property type="match status" value="1"/>
</dbReference>
<dbReference type="SMART" id="SM01204">
    <property type="entry name" value="FIST_C"/>
    <property type="match status" value="1"/>
</dbReference>
<evidence type="ECO:0000256" key="5">
    <source>
        <dbReference type="ARBA" id="ARBA00023136"/>
    </source>
</evidence>
<sequence length="370" mass="39843">MTVAFKYGYSATPQWNEAAQACLSQIGEIPATANLGFIYVTDALANRMPDILGFIKQETGLEHWVGTTGIGICCTEHEYLDQPAIAIMLGEFPVDSFQVLPTIKNTAEIPGELMVGKHPAYFGIVHGDPQNQHIAALIEQFAAKMESGFVVGGLTSSRHKNVQVADEITQGGISGVVFSSEVALTTRLTQGVSPIGSMHQITECDQNIIISIDGRPAFDVLKEEIGEVLSRDLNRVAGYIFVGLPIAGSDTGDYLVRNLIGIDVEQKLLAIGDYLQPGAPLQFCRRDGASAVEDMERMLNDIKSGSAATPKGAVYYSCLGRGESMFGPDSEELKMISRALGDIPLVGFFANGEISHDRLYGYTGVLTVFL</sequence>
<keyword evidence="9" id="KW-1185">Reference proteome</keyword>
<accession>A0A4R3XVY0</accession>
<keyword evidence="4" id="KW-1133">Transmembrane helix</keyword>
<dbReference type="EMBL" id="SMCO01000029">
    <property type="protein sequence ID" value="TCV80243.1"/>
    <property type="molecule type" value="Genomic_DNA"/>
</dbReference>
<comment type="caution">
    <text evidence="8">The sequence shown here is derived from an EMBL/GenBank/DDBJ whole genome shotgun (WGS) entry which is preliminary data.</text>
</comment>
<dbReference type="Pfam" id="PF08495">
    <property type="entry name" value="FIST"/>
    <property type="match status" value="1"/>
</dbReference>
<dbReference type="PANTHER" id="PTHR14939:SF5">
    <property type="entry name" value="F-BOX ONLY PROTEIN 22"/>
    <property type="match status" value="1"/>
</dbReference>
<dbReference type="GO" id="GO:0005886">
    <property type="term" value="C:plasma membrane"/>
    <property type="evidence" value="ECO:0007669"/>
    <property type="project" value="UniProtKB-SubCell"/>
</dbReference>
<comment type="subcellular location">
    <subcellularLocation>
        <location evidence="1">Cell membrane</location>
        <topology evidence="1">Multi-pass membrane protein</topology>
    </subcellularLocation>
</comment>